<reference evidence="1 2" key="1">
    <citation type="submission" date="2024-03" db="EMBL/GenBank/DDBJ databases">
        <title>Community enrichment and isolation of bacterial strains for fucoidan degradation.</title>
        <authorList>
            <person name="Sichert A."/>
        </authorList>
    </citation>
    <scope>NUCLEOTIDE SEQUENCE [LARGE SCALE GENOMIC DNA]</scope>
    <source>
        <strain evidence="1 2">AS76</strain>
    </source>
</reference>
<accession>A0ABU9TP35</accession>
<keyword evidence="2" id="KW-1185">Reference proteome</keyword>
<organism evidence="1 2">
    <name type="scientific">Neptuniibacter pectenicola</name>
    <dbReference type="NCBI Taxonomy" id="1806669"/>
    <lineage>
        <taxon>Bacteria</taxon>
        <taxon>Pseudomonadati</taxon>
        <taxon>Pseudomonadota</taxon>
        <taxon>Gammaproteobacteria</taxon>
        <taxon>Oceanospirillales</taxon>
        <taxon>Oceanospirillaceae</taxon>
        <taxon>Neptuniibacter</taxon>
    </lineage>
</organism>
<dbReference type="RefSeq" id="WP_342853762.1">
    <property type="nucleotide sequence ID" value="NZ_JBBMRA010000002.1"/>
</dbReference>
<evidence type="ECO:0000313" key="1">
    <source>
        <dbReference type="EMBL" id="MEM5535483.1"/>
    </source>
</evidence>
<evidence type="ECO:0000313" key="2">
    <source>
        <dbReference type="Proteomes" id="UP001449225"/>
    </source>
</evidence>
<dbReference type="EMBL" id="JBBMRA010000002">
    <property type="protein sequence ID" value="MEM5535483.1"/>
    <property type="molecule type" value="Genomic_DNA"/>
</dbReference>
<proteinExistence type="predicted"/>
<gene>
    <name evidence="1" type="ORF">WNY58_03655</name>
</gene>
<protein>
    <recommendedName>
        <fullName evidence="3">Filamentous hemagglutinin</fullName>
    </recommendedName>
</protein>
<name>A0ABU9TP35_9GAMM</name>
<sequence>MTIDTNNSYNVTYTAPSKGINSALTTQNSAANSLPQVASTYPSARGSDVTLSDEAKAMQTSTAVYRMDTGSGTKQIDLDRYFTQSSPVNDLASGAANLLLPSTNNVRALQEHISSVFPDFLTKHGISEAPQTVLFDNQGTLVLPNDYAYKEELTAALEQHPDMLKTLKTAHALSSHVAGIQATAPMREALAQANSQAEVDIILENFSAYLGDNRAQAYPEISLQFSAKGELTITADGQSLV</sequence>
<comment type="caution">
    <text evidence="1">The sequence shown here is derived from an EMBL/GenBank/DDBJ whole genome shotgun (WGS) entry which is preliminary data.</text>
</comment>
<dbReference type="Proteomes" id="UP001449225">
    <property type="component" value="Unassembled WGS sequence"/>
</dbReference>
<evidence type="ECO:0008006" key="3">
    <source>
        <dbReference type="Google" id="ProtNLM"/>
    </source>
</evidence>